<dbReference type="InterPro" id="IPR011990">
    <property type="entry name" value="TPR-like_helical_dom_sf"/>
</dbReference>
<gene>
    <name evidence="1" type="ORF">MTR66_02305</name>
</gene>
<evidence type="ECO:0000313" key="1">
    <source>
        <dbReference type="EMBL" id="MCJ2185641.1"/>
    </source>
</evidence>
<proteinExistence type="predicted"/>
<evidence type="ECO:0000313" key="2">
    <source>
        <dbReference type="Proteomes" id="UP001202281"/>
    </source>
</evidence>
<accession>A0ABT0BLE2</accession>
<keyword evidence="2" id="KW-1185">Reference proteome</keyword>
<dbReference type="Gene3D" id="1.25.40.10">
    <property type="entry name" value="Tetratricopeptide repeat domain"/>
    <property type="match status" value="1"/>
</dbReference>
<dbReference type="RefSeq" id="WP_243917536.1">
    <property type="nucleotide sequence ID" value="NZ_JALHLG010000003.1"/>
</dbReference>
<evidence type="ECO:0008006" key="3">
    <source>
        <dbReference type="Google" id="ProtNLM"/>
    </source>
</evidence>
<protein>
    <recommendedName>
        <fullName evidence="3">Lipoprotein</fullName>
    </recommendedName>
</protein>
<reference evidence="1 2" key="1">
    <citation type="submission" date="2022-04" db="EMBL/GenBank/DDBJ databases">
        <title>Identification of a novel bacterium isolated from mangrove sediments.</title>
        <authorList>
            <person name="Pan X."/>
        </authorList>
    </citation>
    <scope>NUCLEOTIDE SEQUENCE [LARGE SCALE GENOMIC DNA]</scope>
    <source>
        <strain evidence="1 2">B2638</strain>
    </source>
</reference>
<dbReference type="Proteomes" id="UP001202281">
    <property type="component" value="Unassembled WGS sequence"/>
</dbReference>
<organism evidence="1 2">
    <name type="scientific">Novosphingobium beihaiensis</name>
    <dbReference type="NCBI Taxonomy" id="2930389"/>
    <lineage>
        <taxon>Bacteria</taxon>
        <taxon>Pseudomonadati</taxon>
        <taxon>Pseudomonadota</taxon>
        <taxon>Alphaproteobacteria</taxon>
        <taxon>Sphingomonadales</taxon>
        <taxon>Sphingomonadaceae</taxon>
        <taxon>Novosphingobium</taxon>
    </lineage>
</organism>
<dbReference type="PROSITE" id="PS51257">
    <property type="entry name" value="PROKAR_LIPOPROTEIN"/>
    <property type="match status" value="1"/>
</dbReference>
<dbReference type="EMBL" id="JALHLG010000003">
    <property type="protein sequence ID" value="MCJ2185641.1"/>
    <property type="molecule type" value="Genomic_DNA"/>
</dbReference>
<sequence length="135" mass="14863">MRRSIAILMLLSSGCVSNSYMGIPLAPGKADAGVQELAKQARNGDKQAQFRLGLEFERGCFLPKNTHLAERLYQRSMHRDKMVEVPVYLPGTSGNAGSIYPMTVGRQNPSVSKSQMEFETIRSIAEASARCPNDQ</sequence>
<comment type="caution">
    <text evidence="1">The sequence shown here is derived from an EMBL/GenBank/DDBJ whole genome shotgun (WGS) entry which is preliminary data.</text>
</comment>
<name>A0ABT0BLE2_9SPHN</name>